<feature type="region of interest" description="Disordered" evidence="1">
    <location>
        <begin position="197"/>
        <end position="271"/>
    </location>
</feature>
<keyword evidence="2" id="KW-1133">Transmembrane helix</keyword>
<dbReference type="Gene3D" id="1.20.5.510">
    <property type="entry name" value="Single helix bin"/>
    <property type="match status" value="1"/>
</dbReference>
<dbReference type="Proteomes" id="UP000044841">
    <property type="component" value="Unassembled WGS sequence"/>
</dbReference>
<sequence>MLLNPRFPAKESEGYSFHYNNTLYQTSRPGSSASFKFNGTAAWYISNTHPHHGVANITLDGTLSSLAHSDRKVRLSQQILWKSQKLPYGEHTVIVTHSGNTGEYVALDCFMYLPGETLKKSSSSTGAVIGGVIGGVALITICVAGWIFVRRRRTAELQSNPDLHGFEDAPVLTQNNGSLQPATVPPAWGYVTTPYVSEENRNSSTSPHHHAEHRLRKGELVQARPPVSSIITSSAPTTLSNEDLASRAGYTDQPESHNRETDLDPPPYVRV</sequence>
<protein>
    <submittedName>
        <fullName evidence="3">Uncharacterized protein</fullName>
    </submittedName>
</protein>
<gene>
    <name evidence="3" type="ORF">RSOLAG22IIIB_09851</name>
</gene>
<feature type="transmembrane region" description="Helical" evidence="2">
    <location>
        <begin position="127"/>
        <end position="149"/>
    </location>
</feature>
<evidence type="ECO:0000256" key="2">
    <source>
        <dbReference type="SAM" id="Phobius"/>
    </source>
</evidence>
<proteinExistence type="predicted"/>
<name>A0A0K6FZU3_9AGAM</name>
<keyword evidence="2" id="KW-0812">Transmembrane</keyword>
<keyword evidence="4" id="KW-1185">Reference proteome</keyword>
<dbReference type="EMBL" id="CYGV01001263">
    <property type="protein sequence ID" value="CUA71796.1"/>
    <property type="molecule type" value="Genomic_DNA"/>
</dbReference>
<evidence type="ECO:0000256" key="1">
    <source>
        <dbReference type="SAM" id="MobiDB-lite"/>
    </source>
</evidence>
<dbReference type="Gene3D" id="2.60.120.260">
    <property type="entry name" value="Galactose-binding domain-like"/>
    <property type="match status" value="1"/>
</dbReference>
<evidence type="ECO:0000313" key="4">
    <source>
        <dbReference type="Proteomes" id="UP000044841"/>
    </source>
</evidence>
<evidence type="ECO:0000313" key="3">
    <source>
        <dbReference type="EMBL" id="CUA71796.1"/>
    </source>
</evidence>
<dbReference type="AlphaFoldDB" id="A0A0K6FZU3"/>
<reference evidence="3 4" key="1">
    <citation type="submission" date="2015-07" db="EMBL/GenBank/DDBJ databases">
        <authorList>
            <person name="Noorani M."/>
        </authorList>
    </citation>
    <scope>NUCLEOTIDE SEQUENCE [LARGE SCALE GENOMIC DNA]</scope>
    <source>
        <strain evidence="3">BBA 69670</strain>
    </source>
</reference>
<feature type="compositionally biased region" description="Basic residues" evidence="1">
    <location>
        <begin position="207"/>
        <end position="216"/>
    </location>
</feature>
<keyword evidence="2" id="KW-0472">Membrane</keyword>
<feature type="compositionally biased region" description="Polar residues" evidence="1">
    <location>
        <begin position="229"/>
        <end position="243"/>
    </location>
</feature>
<organism evidence="3 4">
    <name type="scientific">Rhizoctonia solani</name>
    <dbReference type="NCBI Taxonomy" id="456999"/>
    <lineage>
        <taxon>Eukaryota</taxon>
        <taxon>Fungi</taxon>
        <taxon>Dikarya</taxon>
        <taxon>Basidiomycota</taxon>
        <taxon>Agaricomycotina</taxon>
        <taxon>Agaricomycetes</taxon>
        <taxon>Cantharellales</taxon>
        <taxon>Ceratobasidiaceae</taxon>
        <taxon>Rhizoctonia</taxon>
    </lineage>
</organism>
<accession>A0A0K6FZU3</accession>